<name>A0ABX6GNT4_9GAMM</name>
<dbReference type="Proteomes" id="UP000430368">
    <property type="component" value="Chromosome"/>
</dbReference>
<dbReference type="EMBL" id="CP041764">
    <property type="protein sequence ID" value="QHA87948.1"/>
    <property type="molecule type" value="Genomic_DNA"/>
</dbReference>
<accession>A0ABX6GNT4</accession>
<protein>
    <submittedName>
        <fullName evidence="1">Uncharacterized protein</fullName>
    </submittedName>
</protein>
<dbReference type="RefSeq" id="WP_160029917.1">
    <property type="nucleotide sequence ID" value="NZ_CP041764.1"/>
</dbReference>
<proteinExistence type="predicted"/>
<reference evidence="1 2" key="1">
    <citation type="submission" date="2019-07" db="EMBL/GenBank/DDBJ databases">
        <title>Serratia dokdonensis sp. nov., an elicitor of systemic resistance in Nicotiana Tabacum.</title>
        <authorList>
            <person name="Son J.-S."/>
            <person name="Hwang Y.-J."/>
            <person name="Lee S.-Y."/>
            <person name="Ghim S.-Y."/>
        </authorList>
    </citation>
    <scope>NUCLEOTIDE SEQUENCE [LARGE SCALE GENOMIC DNA]</scope>
    <source>
        <strain evidence="1 2">KUDC3025</strain>
    </source>
</reference>
<evidence type="ECO:0000313" key="1">
    <source>
        <dbReference type="EMBL" id="QHA87948.1"/>
    </source>
</evidence>
<evidence type="ECO:0000313" key="2">
    <source>
        <dbReference type="Proteomes" id="UP000430368"/>
    </source>
</evidence>
<sequence>MNRNFIWRAVAHSALINRDETHVFVDAPDYETAKQHLYERLSDEWGIPRGFIDFYNLWNEEQLREMSAGQKIPSGLQLLETGGGNGEVCYDHSPLILVASAMLREILEYALRQPEVRHG</sequence>
<keyword evidence="2" id="KW-1185">Reference proteome</keyword>
<organism evidence="1 2">
    <name type="scientific">Serratia rhizosphaerae</name>
    <dbReference type="NCBI Taxonomy" id="2597702"/>
    <lineage>
        <taxon>Bacteria</taxon>
        <taxon>Pseudomonadati</taxon>
        <taxon>Pseudomonadota</taxon>
        <taxon>Gammaproteobacteria</taxon>
        <taxon>Enterobacterales</taxon>
        <taxon>Yersiniaceae</taxon>
        <taxon>Serratia</taxon>
    </lineage>
</organism>
<gene>
    <name evidence="1" type="ORF">FO014_13790</name>
</gene>